<evidence type="ECO:0000313" key="2">
    <source>
        <dbReference type="EMBL" id="QHT82521.1"/>
    </source>
</evidence>
<name>A0A6C0HPB2_9ZZZZ</name>
<protein>
    <submittedName>
        <fullName evidence="2">Uncharacterized protein</fullName>
    </submittedName>
</protein>
<dbReference type="EMBL" id="MN740002">
    <property type="protein sequence ID" value="QHT82521.1"/>
    <property type="molecule type" value="Genomic_DNA"/>
</dbReference>
<dbReference type="AlphaFoldDB" id="A0A6C0HPB2"/>
<organism evidence="2">
    <name type="scientific">viral metagenome</name>
    <dbReference type="NCBI Taxonomy" id="1070528"/>
    <lineage>
        <taxon>unclassified sequences</taxon>
        <taxon>metagenomes</taxon>
        <taxon>organismal metagenomes</taxon>
    </lineage>
</organism>
<sequence length="432" mass="49704">MEDPSIVESIKIRLQTPNLTNSELIAVFQEVFPLLPKGGQTKTSGCWVITGHGNDLDVKMRSTIIHEMLNTFEDFADERSALSNYITNNVSLTMAMGLPGPSAPMQTPLEYNERWAGLTTSEVDVQIVRNIYQLFNQYIGGAPVTPDMLDVLDYIVKQQLRANFVQIWGRGGEFQLNERGTWEADIARLMRMEEIWVTKKVKPDSADRHYQLRPNEGEDPNFRAREGLHLIDMRDARGLEIPDLVLPVNESRWGPKRNRLPTSREFDINNIQFPEARGRLENYFYRVLGVQRTTKEDNAFKLITNKIFSKTEPDLFLSELIMLGYILRIQHLKIYDPLCRPLEDASVRSETRSGTAYSGTVSGIDAIQYETLPREGSEKVLGRITKKCDKKGACSIMGGKTRKIKKTRRIKRTATRKNKKFKRTRKYRRNRK</sequence>
<evidence type="ECO:0000256" key="1">
    <source>
        <dbReference type="SAM" id="MobiDB-lite"/>
    </source>
</evidence>
<accession>A0A6C0HPB2</accession>
<reference evidence="2" key="1">
    <citation type="journal article" date="2020" name="Nature">
        <title>Giant virus diversity and host interactions through global metagenomics.</title>
        <authorList>
            <person name="Schulz F."/>
            <person name="Roux S."/>
            <person name="Paez-Espino D."/>
            <person name="Jungbluth S."/>
            <person name="Walsh D.A."/>
            <person name="Denef V.J."/>
            <person name="McMahon K.D."/>
            <person name="Konstantinidis K.T."/>
            <person name="Eloe-Fadrosh E.A."/>
            <person name="Kyrpides N.C."/>
            <person name="Woyke T."/>
        </authorList>
    </citation>
    <scope>NUCLEOTIDE SEQUENCE</scope>
    <source>
        <strain evidence="2">GVMAG-M-3300023184-165</strain>
    </source>
</reference>
<proteinExistence type="predicted"/>
<feature type="region of interest" description="Disordered" evidence="1">
    <location>
        <begin position="403"/>
        <end position="432"/>
    </location>
</feature>